<evidence type="ECO:0000313" key="3">
    <source>
        <dbReference type="Proteomes" id="UP001157006"/>
    </source>
</evidence>
<name>A0AAV1A923_VICFA</name>
<gene>
    <name evidence="2" type="ORF">VFH_III201080</name>
</gene>
<reference evidence="2 3" key="1">
    <citation type="submission" date="2023-01" db="EMBL/GenBank/DDBJ databases">
        <authorList>
            <person name="Kreplak J."/>
        </authorList>
    </citation>
    <scope>NUCLEOTIDE SEQUENCE [LARGE SCALE GENOMIC DNA]</scope>
</reference>
<dbReference type="InterPro" id="IPR004330">
    <property type="entry name" value="FAR1_DNA_bnd_dom"/>
</dbReference>
<keyword evidence="3" id="KW-1185">Reference proteome</keyword>
<dbReference type="EMBL" id="OX451738">
    <property type="protein sequence ID" value="CAI8605832.1"/>
    <property type="molecule type" value="Genomic_DNA"/>
</dbReference>
<dbReference type="PANTHER" id="PTHR46328:SF26">
    <property type="entry name" value="FAR1 DNA-BINDING DOMAIN PROTEIN"/>
    <property type="match status" value="1"/>
</dbReference>
<dbReference type="Proteomes" id="UP001157006">
    <property type="component" value="Chromosome 3"/>
</dbReference>
<proteinExistence type="predicted"/>
<dbReference type="AlphaFoldDB" id="A0AAV1A923"/>
<sequence>MFYNWYGCINGFAGRKSKMVRNVNGEVILQTFLCHREGARDDRYNNYAVRKREHKPTSTCGYLARIQVHLDFNTKCWYIKFFDDVHNHKFVDDKYERMLPTHGKMNEYNKYQMRTMRKLGIPTSQIYGFRQENMQSLVIL</sequence>
<accession>A0AAV1A923</accession>
<dbReference type="Pfam" id="PF03101">
    <property type="entry name" value="FAR1"/>
    <property type="match status" value="1"/>
</dbReference>
<dbReference type="PANTHER" id="PTHR46328">
    <property type="entry name" value="FAR-RED IMPAIRED RESPONSIVE (FAR1) FAMILY PROTEIN-RELATED"/>
    <property type="match status" value="1"/>
</dbReference>
<evidence type="ECO:0000313" key="2">
    <source>
        <dbReference type="EMBL" id="CAI8605832.1"/>
    </source>
</evidence>
<protein>
    <recommendedName>
        <fullName evidence="1">FAR1 domain-containing protein</fullName>
    </recommendedName>
</protein>
<evidence type="ECO:0000259" key="1">
    <source>
        <dbReference type="Pfam" id="PF03101"/>
    </source>
</evidence>
<feature type="domain" description="FAR1" evidence="1">
    <location>
        <begin position="2"/>
        <end position="91"/>
    </location>
</feature>
<organism evidence="2 3">
    <name type="scientific">Vicia faba</name>
    <name type="common">Broad bean</name>
    <name type="synonym">Faba vulgaris</name>
    <dbReference type="NCBI Taxonomy" id="3906"/>
    <lineage>
        <taxon>Eukaryota</taxon>
        <taxon>Viridiplantae</taxon>
        <taxon>Streptophyta</taxon>
        <taxon>Embryophyta</taxon>
        <taxon>Tracheophyta</taxon>
        <taxon>Spermatophyta</taxon>
        <taxon>Magnoliopsida</taxon>
        <taxon>eudicotyledons</taxon>
        <taxon>Gunneridae</taxon>
        <taxon>Pentapetalae</taxon>
        <taxon>rosids</taxon>
        <taxon>fabids</taxon>
        <taxon>Fabales</taxon>
        <taxon>Fabaceae</taxon>
        <taxon>Papilionoideae</taxon>
        <taxon>50 kb inversion clade</taxon>
        <taxon>NPAAA clade</taxon>
        <taxon>Hologalegina</taxon>
        <taxon>IRL clade</taxon>
        <taxon>Fabeae</taxon>
        <taxon>Vicia</taxon>
    </lineage>
</organism>